<feature type="region of interest" description="Disordered" evidence="2">
    <location>
        <begin position="46"/>
        <end position="205"/>
    </location>
</feature>
<feature type="compositionally biased region" description="Pro residues" evidence="2">
    <location>
        <begin position="88"/>
        <end position="97"/>
    </location>
</feature>
<evidence type="ECO:0000256" key="1">
    <source>
        <dbReference type="SAM" id="Coils"/>
    </source>
</evidence>
<dbReference type="CDD" id="cd02257">
    <property type="entry name" value="Peptidase_C19"/>
    <property type="match status" value="1"/>
</dbReference>
<dbReference type="InterPro" id="IPR003903">
    <property type="entry name" value="UIM_dom"/>
</dbReference>
<accession>A0A1B9HSW5</accession>
<dbReference type="OrthoDB" id="443682at2759"/>
<organism evidence="4">
    <name type="scientific">Kwoniella pini CBS 10737</name>
    <dbReference type="NCBI Taxonomy" id="1296096"/>
    <lineage>
        <taxon>Eukaryota</taxon>
        <taxon>Fungi</taxon>
        <taxon>Dikarya</taxon>
        <taxon>Basidiomycota</taxon>
        <taxon>Agaricomycotina</taxon>
        <taxon>Tremellomycetes</taxon>
        <taxon>Tremellales</taxon>
        <taxon>Cryptococcaceae</taxon>
        <taxon>Kwoniella</taxon>
    </lineage>
</organism>
<dbReference type="AlphaFoldDB" id="A0A1B9HSW5"/>
<feature type="compositionally biased region" description="Basic and acidic residues" evidence="2">
    <location>
        <begin position="151"/>
        <end position="161"/>
    </location>
</feature>
<dbReference type="Gene3D" id="3.90.70.10">
    <property type="entry name" value="Cysteine proteinases"/>
    <property type="match status" value="1"/>
</dbReference>
<dbReference type="InterPro" id="IPR038765">
    <property type="entry name" value="Papain-like_cys_pep_sf"/>
</dbReference>
<proteinExistence type="predicted"/>
<name>A0A1B9HSW5_9TREE</name>
<evidence type="ECO:0000256" key="2">
    <source>
        <dbReference type="SAM" id="MobiDB-lite"/>
    </source>
</evidence>
<gene>
    <name evidence="4" type="ORF">I206_07595</name>
</gene>
<dbReference type="Pfam" id="PF02809">
    <property type="entry name" value="UIM"/>
    <property type="match status" value="1"/>
</dbReference>
<feature type="coiled-coil region" evidence="1">
    <location>
        <begin position="537"/>
        <end position="564"/>
    </location>
</feature>
<dbReference type="SUPFAM" id="SSF54001">
    <property type="entry name" value="Cysteine proteinases"/>
    <property type="match status" value="1"/>
</dbReference>
<dbReference type="InterPro" id="IPR001394">
    <property type="entry name" value="Peptidase_C19_UCH"/>
</dbReference>
<dbReference type="PROSITE" id="PS50330">
    <property type="entry name" value="UIM"/>
    <property type="match status" value="1"/>
</dbReference>
<protein>
    <recommendedName>
        <fullName evidence="3">Peptidase C19 ubiquitin carboxyl-terminal hydrolase domain-containing protein</fullName>
    </recommendedName>
</protein>
<evidence type="ECO:0000259" key="3">
    <source>
        <dbReference type="Pfam" id="PF00443"/>
    </source>
</evidence>
<reference evidence="4" key="2">
    <citation type="submission" date="2016-07" db="EMBL/GenBank/DDBJ databases">
        <title>Evolution of pathogenesis and genome organization in the Tremellales.</title>
        <authorList>
            <person name="Cuomo C."/>
            <person name="Litvintseva A."/>
            <person name="Heitman J."/>
            <person name="Chen Y."/>
            <person name="Sun S."/>
            <person name="Springer D."/>
            <person name="Dromer F."/>
            <person name="Young S."/>
            <person name="Zeng Q."/>
            <person name="Chapman S."/>
            <person name="Gujja S."/>
            <person name="Saif S."/>
            <person name="Birren B."/>
        </authorList>
    </citation>
    <scope>NUCLEOTIDE SEQUENCE</scope>
    <source>
        <strain evidence="4">CBS 10737</strain>
    </source>
</reference>
<reference evidence="4" key="1">
    <citation type="submission" date="2013-07" db="EMBL/GenBank/DDBJ databases">
        <title>The Genome Sequence of Cryptococcus pinus CBS10737.</title>
        <authorList>
            <consortium name="The Broad Institute Genome Sequencing Platform"/>
            <person name="Cuomo C."/>
            <person name="Litvintseva A."/>
            <person name="Chen Y."/>
            <person name="Heitman J."/>
            <person name="Sun S."/>
            <person name="Springer D."/>
            <person name="Dromer F."/>
            <person name="Young S.K."/>
            <person name="Zeng Q."/>
            <person name="Gargeya S."/>
            <person name="Fitzgerald M."/>
            <person name="Abouelleil A."/>
            <person name="Alvarado L."/>
            <person name="Berlin A.M."/>
            <person name="Chapman S.B."/>
            <person name="Dewar J."/>
            <person name="Goldberg J."/>
            <person name="Griggs A."/>
            <person name="Gujja S."/>
            <person name="Hansen M."/>
            <person name="Howarth C."/>
            <person name="Imamovic A."/>
            <person name="Larimer J."/>
            <person name="McCowan C."/>
            <person name="Murphy C."/>
            <person name="Pearson M."/>
            <person name="Priest M."/>
            <person name="Roberts A."/>
            <person name="Saif S."/>
            <person name="Shea T."/>
            <person name="Sykes S."/>
            <person name="Wortman J."/>
            <person name="Nusbaum C."/>
            <person name="Birren B."/>
        </authorList>
    </citation>
    <scope>NUCLEOTIDE SEQUENCE [LARGE SCALE GENOMIC DNA]</scope>
    <source>
        <strain evidence="4">CBS 10737</strain>
    </source>
</reference>
<feature type="domain" description="Peptidase C19 ubiquitin carboxyl-terminal hydrolase" evidence="3">
    <location>
        <begin position="405"/>
        <end position="645"/>
    </location>
</feature>
<dbReference type="GO" id="GO:0016579">
    <property type="term" value="P:protein deubiquitination"/>
    <property type="evidence" value="ECO:0007669"/>
    <property type="project" value="InterPro"/>
</dbReference>
<dbReference type="STRING" id="1296096.A0A1B9HSW5"/>
<evidence type="ECO:0000313" key="4">
    <source>
        <dbReference type="EMBL" id="OCF46362.1"/>
    </source>
</evidence>
<keyword evidence="1" id="KW-0175">Coiled coil</keyword>
<dbReference type="EMBL" id="KI894017">
    <property type="protein sequence ID" value="OCF46362.1"/>
    <property type="molecule type" value="Genomic_DNA"/>
</dbReference>
<sequence>MSVHDATYNALKEMGIDPIIAREAASRFHSVEPAVNWCFGDGANWTPQPTQNEVPPTYDSWRPQRAHGTSVEHREVVDLDAPSSIEPSPSPNPPPPAFASNNPFRQNPPPPPPRRNIAPAPSLTPTLVNDDDEDENLRRAIALSQGEVNEEDNRQERERSVRATGPPPPSPSGNAVDSDELNDDHETLNTLFGPSNKDDVDGKLSLVPASQNNASSMSKEDEDMDRAIQESLMTASFHSASAIKDNNKPQPTERLQGAPLVLYSESGHSTYAANFFQAMYAVPQLREAVAGALASTVLTNDRPFVEAKIVSQIYDTCQTSTSSFIEVDEQLREFRDGREPNQLPPNLPGVELHNLFVHELTNIILSQVGNSPTPEDWQALSRVDPEQLFKTLVDREPPQRSSFVTFMRSNTISPDIYSHLAQVLWATDSSSQSLVDLGDILTVMLEWSAGAKREIWKLEQRVVLDRFMKTNASYAAQKRAHQSVMAGNARRTQEKIDRLTTHENNDYQKSISALIEHLGNTPQTEDNLQNESRIEMRDKLEQILKVLKQQVTDLKVELEENSHAASSSLFETDDPAYNQHVYILRGILFHDGALVGGDHLYSYIRGEDGRWWKVQEYDIESIEWEAIVSDKTGLWMDGGAYMLVYSREGERPVPPTPETTQFSQIELSPTKTIRNPEQIPQDDLIDINMNSSANSTRPNTPDTLNDVEMKSSITLADDSLDKEEESKINNSDNLVEL</sequence>
<dbReference type="GO" id="GO:0004843">
    <property type="term" value="F:cysteine-type deubiquitinase activity"/>
    <property type="evidence" value="ECO:0007669"/>
    <property type="project" value="InterPro"/>
</dbReference>
<dbReference type="Pfam" id="PF00443">
    <property type="entry name" value="UCH"/>
    <property type="match status" value="1"/>
</dbReference>
<dbReference type="SMART" id="SM00726">
    <property type="entry name" value="UIM"/>
    <property type="match status" value="2"/>
</dbReference>
<dbReference type="Pfam" id="PF23625">
    <property type="entry name" value="UIM_2"/>
    <property type="match status" value="1"/>
</dbReference>